<dbReference type="InterPro" id="IPR052341">
    <property type="entry name" value="LOG_family_nucleotidases"/>
</dbReference>
<dbReference type="AlphaFoldDB" id="A0A6J6S6K3"/>
<gene>
    <name evidence="1" type="ORF">UFOPK2761_00439</name>
</gene>
<name>A0A6J6S6K3_9ZZZZ</name>
<dbReference type="SUPFAM" id="SSF102405">
    <property type="entry name" value="MCP/YpsA-like"/>
    <property type="match status" value="1"/>
</dbReference>
<dbReference type="EMBL" id="CAEZYQ010000002">
    <property type="protein sequence ID" value="CAB4730099.1"/>
    <property type="molecule type" value="Genomic_DNA"/>
</dbReference>
<dbReference type="PANTHER" id="PTHR43393:SF3">
    <property type="entry name" value="LYSINE DECARBOXYLASE-LIKE PROTEIN"/>
    <property type="match status" value="1"/>
</dbReference>
<proteinExistence type="predicted"/>
<accession>A0A6J6S6K3</accession>
<dbReference type="Gene3D" id="3.40.50.450">
    <property type="match status" value="1"/>
</dbReference>
<reference evidence="1" key="1">
    <citation type="submission" date="2020-05" db="EMBL/GenBank/DDBJ databases">
        <authorList>
            <person name="Chiriac C."/>
            <person name="Salcher M."/>
            <person name="Ghai R."/>
            <person name="Kavagutti S V."/>
        </authorList>
    </citation>
    <scope>NUCLEOTIDE SEQUENCE</scope>
</reference>
<organism evidence="1">
    <name type="scientific">freshwater metagenome</name>
    <dbReference type="NCBI Taxonomy" id="449393"/>
    <lineage>
        <taxon>unclassified sequences</taxon>
        <taxon>metagenomes</taxon>
        <taxon>ecological metagenomes</taxon>
    </lineage>
</organism>
<sequence>MRRTRGRTVDVTTLADLERRLDEGVRSLSGWRVRHLDLRGRPDLLQDRDVDGATFLGCDFAGDDATRAEAGGAIVLPSLADRPLPVDPARTSLYTAPELYDAPRWVDSLDGRAYAWSQEARADVAPGEAALARVLHDHAIDVALDAWRLGRRVVGVMGGHQARRGEQVYDDAARLGHLLGDRLTVATGGGPGAMEAANLGARLAGRPADSLAEALSLLAAVPTYRPSVDAWVASAMEVRERWPEARDNLAIPTWHYGHEPPGVFATAIAKYFRNATREAILLEVCDAGIVFLPGAAGTVQEVFQDACENYYADASGVAPMVLVGVEHWTRTLPAWPLLEALARDRAMERFVHLVDTVEEAAVLLG</sequence>
<dbReference type="PANTHER" id="PTHR43393">
    <property type="entry name" value="CYTOKININ RIBOSIDE 5'-MONOPHOSPHATE PHOSPHORIBOHYDROLASE"/>
    <property type="match status" value="1"/>
</dbReference>
<protein>
    <submittedName>
        <fullName evidence="1">Unannotated protein</fullName>
    </submittedName>
</protein>
<evidence type="ECO:0000313" key="1">
    <source>
        <dbReference type="EMBL" id="CAB4730099.1"/>
    </source>
</evidence>
<dbReference type="GO" id="GO:0005829">
    <property type="term" value="C:cytosol"/>
    <property type="evidence" value="ECO:0007669"/>
    <property type="project" value="TreeGrafter"/>
</dbReference>